<reference evidence="3 4" key="1">
    <citation type="journal article" date="2013" name="Front. Microbiol.">
        <title>The genome of the endophytic bacterium H. frisingense GSF30(T) identifies diverse strategies in the Herbaspirillum genus to interact with plants.</title>
        <authorList>
            <person name="Straub D."/>
            <person name="Rothballer M."/>
            <person name="Hartmann A."/>
            <person name="Ludewig U."/>
        </authorList>
    </citation>
    <scope>NUCLEOTIDE SEQUENCE [LARGE SCALE GENOMIC DNA]</scope>
    <source>
        <strain evidence="3 4">GSF30</strain>
    </source>
</reference>
<dbReference type="PROSITE" id="PS50887">
    <property type="entry name" value="GGDEF"/>
    <property type="match status" value="1"/>
</dbReference>
<evidence type="ECO:0000313" key="3">
    <source>
        <dbReference type="EMBL" id="EOA05717.1"/>
    </source>
</evidence>
<keyword evidence="1" id="KW-1133">Transmembrane helix</keyword>
<gene>
    <name evidence="3" type="ORF">HFRIS_006478</name>
</gene>
<dbReference type="InterPro" id="IPR029787">
    <property type="entry name" value="Nucleotide_cyclase"/>
</dbReference>
<dbReference type="InterPro" id="IPR052163">
    <property type="entry name" value="DGC-Regulatory_Protein"/>
</dbReference>
<evidence type="ECO:0000259" key="2">
    <source>
        <dbReference type="PROSITE" id="PS50887"/>
    </source>
</evidence>
<dbReference type="PANTHER" id="PTHR46663:SF2">
    <property type="entry name" value="GGDEF DOMAIN-CONTAINING PROTEIN"/>
    <property type="match status" value="1"/>
</dbReference>
<dbReference type="Pfam" id="PF00990">
    <property type="entry name" value="GGDEF"/>
    <property type="match status" value="1"/>
</dbReference>
<dbReference type="InterPro" id="IPR043128">
    <property type="entry name" value="Rev_trsase/Diguanyl_cyclase"/>
</dbReference>
<keyword evidence="1" id="KW-0472">Membrane</keyword>
<dbReference type="Gene3D" id="3.30.70.270">
    <property type="match status" value="1"/>
</dbReference>
<feature type="domain" description="GGDEF" evidence="2">
    <location>
        <begin position="90"/>
        <end position="221"/>
    </location>
</feature>
<dbReference type="SMART" id="SM00267">
    <property type="entry name" value="GGDEF"/>
    <property type="match status" value="1"/>
</dbReference>
<organism evidence="3 4">
    <name type="scientific">Herbaspirillum frisingense GSF30</name>
    <dbReference type="NCBI Taxonomy" id="864073"/>
    <lineage>
        <taxon>Bacteria</taxon>
        <taxon>Pseudomonadati</taxon>
        <taxon>Pseudomonadota</taxon>
        <taxon>Betaproteobacteria</taxon>
        <taxon>Burkholderiales</taxon>
        <taxon>Oxalobacteraceae</taxon>
        <taxon>Herbaspirillum</taxon>
    </lineage>
</organism>
<dbReference type="CDD" id="cd01949">
    <property type="entry name" value="GGDEF"/>
    <property type="match status" value="1"/>
</dbReference>
<dbReference type="PANTHER" id="PTHR46663">
    <property type="entry name" value="DIGUANYLATE CYCLASE DGCT-RELATED"/>
    <property type="match status" value="1"/>
</dbReference>
<dbReference type="EMBL" id="AEEC02000006">
    <property type="protein sequence ID" value="EOA05717.1"/>
    <property type="molecule type" value="Genomic_DNA"/>
</dbReference>
<keyword evidence="1" id="KW-0812">Transmembrane</keyword>
<evidence type="ECO:0000313" key="4">
    <source>
        <dbReference type="Proteomes" id="UP000006772"/>
    </source>
</evidence>
<dbReference type="NCBIfam" id="TIGR00254">
    <property type="entry name" value="GGDEF"/>
    <property type="match status" value="1"/>
</dbReference>
<proteinExistence type="predicted"/>
<dbReference type="Proteomes" id="UP000006772">
    <property type="component" value="Unassembled WGS sequence"/>
</dbReference>
<accession>A0AAI9IGE2</accession>
<feature type="transmembrane region" description="Helical" evidence="1">
    <location>
        <begin position="12"/>
        <end position="32"/>
    </location>
</feature>
<protein>
    <submittedName>
        <fullName evidence="3">GGDEF-domain containing protein</fullName>
    </submittedName>
</protein>
<comment type="caution">
    <text evidence="3">The sequence shown here is derived from an EMBL/GenBank/DDBJ whole genome shotgun (WGS) entry which is preliminary data.</text>
</comment>
<sequence length="222" mass="24061">MFGMDNSELALIGQLAVSGACLGAMGIFGGLLRHARRRCRHLSEQLGQACALNESLRRQALYDGLTGLPNRLLLEERISSALTRAEREQGAFALLFLDLDGFKTVNDRYGHAAGDLLLMQIASRLSDSLRHADTIARIGGDEFVVLTEIVSAGDIGIIRDKLHQALSQPFQIGADALCISASLGHARYPDDGSSIDALLARADQGMYHLKRQRQSAAIYATQ</sequence>
<dbReference type="AlphaFoldDB" id="A0AAI9IGE2"/>
<dbReference type="SUPFAM" id="SSF55073">
    <property type="entry name" value="Nucleotide cyclase"/>
    <property type="match status" value="1"/>
</dbReference>
<dbReference type="InterPro" id="IPR000160">
    <property type="entry name" value="GGDEF_dom"/>
</dbReference>
<name>A0AAI9IGE2_9BURK</name>
<evidence type="ECO:0000256" key="1">
    <source>
        <dbReference type="SAM" id="Phobius"/>
    </source>
</evidence>